<comment type="caution">
    <text evidence="1">The sequence shown here is derived from an EMBL/GenBank/DDBJ whole genome shotgun (WGS) entry which is preliminary data.</text>
</comment>
<sequence length="846" mass="96962">MGSRFYDNYCRPAASVVGEGQTTFERYSNHQQNCQQHPFAPFEDEEEWSLAKWMMENLGQTRIDEYLKLPITRNRTQPSFHNSRAFLQKIDQLPIGPEWNCKKVSVTGDKKGEDGEMMVEEVDLWLRDPVECIKELVGNPSFRNCMAYAPEQAYTDKAGQRRLFDDMWTADWWWDTQDKLPEGATIAPVILASDKTSLSQFRGDKSAWPVYLTIGNIAKETRRQCSSRAVILIGYLPATKLACFTDETRSLAGYRLFHHCMTLLLKPLIEAGKNGVEMVCADSRIRRIFPILASYIADFPEQCLVACCKESCCPRCVVPHYKRGEPLHSLLRNPAKTLRTLERKKNGHRPSAFEEEGLRAVYRPFWADLPHADIFASFTPDLLHQLHKGVFKDHLVQWCLDVVGEEEIDARFKTMADYPALRHFKKGISFVKQWTGTEHKEMQRVFVGLLAGAVSPQVLSVARSLLDFSYYAQMRVHTTDTITALETCLATFHANKDVLIELEVRTHFNIPKLHQLVHYVNAIQSFGSLDAFNSELPERLHIDYAKEAYHASNKRDYEEQMTLWLQRQEAVHIQASYLDWLSEWSGEASHLITATAVPVDADEEVSPTVDQMLVHTIAKVPPHPAVRVLDLESTYGAVDFLPALHSFLQKHVPQNSLQPGRQDRFDVFKQVVITAPPNRRANELPGRFRIRATPAVAPSPNKRKPGSPAHFDMVLVSLWVYCQTAGSLITLRRSGLRVAQVRVIFKLPRQFSSYSHPLAYIEWFTPFWQPEPIVNMYQVSRSTRQLRRNAAIVPLHTLVRSCHLIPKCGLHIDKTWTTDNVYEHAHSFYLNSYIDIDMFCRCADIT</sequence>
<proteinExistence type="predicted"/>
<dbReference type="Proteomes" id="UP000790709">
    <property type="component" value="Unassembled WGS sequence"/>
</dbReference>
<name>A0ACB8AWJ0_9AGAM</name>
<protein>
    <submittedName>
        <fullName evidence="1">Uncharacterized protein</fullName>
    </submittedName>
</protein>
<evidence type="ECO:0000313" key="1">
    <source>
        <dbReference type="EMBL" id="KAH7917895.1"/>
    </source>
</evidence>
<keyword evidence="2" id="KW-1185">Reference proteome</keyword>
<accession>A0ACB8AWJ0</accession>
<evidence type="ECO:0000313" key="2">
    <source>
        <dbReference type="Proteomes" id="UP000790709"/>
    </source>
</evidence>
<dbReference type="EMBL" id="MU266905">
    <property type="protein sequence ID" value="KAH7917895.1"/>
    <property type="molecule type" value="Genomic_DNA"/>
</dbReference>
<organism evidence="1 2">
    <name type="scientific">Leucogyrophana mollusca</name>
    <dbReference type="NCBI Taxonomy" id="85980"/>
    <lineage>
        <taxon>Eukaryota</taxon>
        <taxon>Fungi</taxon>
        <taxon>Dikarya</taxon>
        <taxon>Basidiomycota</taxon>
        <taxon>Agaricomycotina</taxon>
        <taxon>Agaricomycetes</taxon>
        <taxon>Agaricomycetidae</taxon>
        <taxon>Boletales</taxon>
        <taxon>Boletales incertae sedis</taxon>
        <taxon>Leucogyrophana</taxon>
    </lineage>
</organism>
<reference evidence="1" key="1">
    <citation type="journal article" date="2021" name="New Phytol.">
        <title>Evolutionary innovations through gain and loss of genes in the ectomycorrhizal Boletales.</title>
        <authorList>
            <person name="Wu G."/>
            <person name="Miyauchi S."/>
            <person name="Morin E."/>
            <person name="Kuo A."/>
            <person name="Drula E."/>
            <person name="Varga T."/>
            <person name="Kohler A."/>
            <person name="Feng B."/>
            <person name="Cao Y."/>
            <person name="Lipzen A."/>
            <person name="Daum C."/>
            <person name="Hundley H."/>
            <person name="Pangilinan J."/>
            <person name="Johnson J."/>
            <person name="Barry K."/>
            <person name="LaButti K."/>
            <person name="Ng V."/>
            <person name="Ahrendt S."/>
            <person name="Min B."/>
            <person name="Choi I.G."/>
            <person name="Park H."/>
            <person name="Plett J.M."/>
            <person name="Magnuson J."/>
            <person name="Spatafora J.W."/>
            <person name="Nagy L.G."/>
            <person name="Henrissat B."/>
            <person name="Grigoriev I.V."/>
            <person name="Yang Z.L."/>
            <person name="Xu J."/>
            <person name="Martin F.M."/>
        </authorList>
    </citation>
    <scope>NUCLEOTIDE SEQUENCE</scope>
    <source>
        <strain evidence="1">KUC20120723A-06</strain>
    </source>
</reference>
<gene>
    <name evidence="1" type="ORF">BV22DRAFT_1025530</name>
</gene>